<keyword evidence="2" id="KW-1185">Reference proteome</keyword>
<evidence type="ECO:0000313" key="1">
    <source>
        <dbReference type="EMBL" id="ATD05816.1"/>
    </source>
</evidence>
<gene>
    <name evidence="1" type="ORF">PPIS_a0539</name>
</gene>
<dbReference type="InterPro" id="IPR029063">
    <property type="entry name" value="SAM-dependent_MTases_sf"/>
</dbReference>
<proteinExistence type="predicted"/>
<dbReference type="EMBL" id="CP011924">
    <property type="protein sequence ID" value="ATD05816.1"/>
    <property type="molecule type" value="Genomic_DNA"/>
</dbReference>
<name>A0ABM6NAD0_PSEO7</name>
<sequence>MNKQDKTFFGTGSSQTAKETWLKQDENVDIEEQDLLTLGPYNSQGILQDPKRFSFLMSRHKFVSKMFADFDNVLEIGCQEGMGSLIVSQTVKKLTSVDFYKPHIQDAQKYMGKNLDNVTFQGHDIIGGPVEGTFDGVFTMDVFEHIDPQQAGLFMENIVASMTPQGTLILGIPSLESQKYASKASKEGHINCMSGADLKVFCEQYFHNVYPFGMNDEVVHTGFFPMCQYLIMLCVAPKKE</sequence>
<dbReference type="Proteomes" id="UP000016521">
    <property type="component" value="Chromosome I"/>
</dbReference>
<evidence type="ECO:0008006" key="3">
    <source>
        <dbReference type="Google" id="ProtNLM"/>
    </source>
</evidence>
<dbReference type="SUPFAM" id="SSF53335">
    <property type="entry name" value="S-adenosyl-L-methionine-dependent methyltransferases"/>
    <property type="match status" value="1"/>
</dbReference>
<dbReference type="Pfam" id="PF13489">
    <property type="entry name" value="Methyltransf_23"/>
    <property type="match status" value="1"/>
</dbReference>
<dbReference type="Gene3D" id="3.40.50.150">
    <property type="entry name" value="Vaccinia Virus protein VP39"/>
    <property type="match status" value="1"/>
</dbReference>
<organism evidence="1 2">
    <name type="scientific">Pseudoalteromonas piscicida</name>
    <dbReference type="NCBI Taxonomy" id="43662"/>
    <lineage>
        <taxon>Bacteria</taxon>
        <taxon>Pseudomonadati</taxon>
        <taxon>Pseudomonadota</taxon>
        <taxon>Gammaproteobacteria</taxon>
        <taxon>Alteromonadales</taxon>
        <taxon>Pseudoalteromonadaceae</taxon>
        <taxon>Pseudoalteromonas</taxon>
    </lineage>
</organism>
<accession>A0ABM6NAD0</accession>
<reference evidence="1 2" key="1">
    <citation type="submission" date="2015-06" db="EMBL/GenBank/DDBJ databases">
        <authorList>
            <person name="Xie B.-B."/>
            <person name="Rong J.-C."/>
            <person name="Qin Q.-L."/>
            <person name="Zhang Y.-Z."/>
        </authorList>
    </citation>
    <scope>NUCLEOTIDE SEQUENCE [LARGE SCALE GENOMIC DNA]</scope>
    <source>
        <strain evidence="1 2">JCM 20779</strain>
    </source>
</reference>
<protein>
    <recommendedName>
        <fullName evidence="3">Class I SAM-dependent methyltransferase</fullName>
    </recommendedName>
</protein>
<dbReference type="RefSeq" id="WP_010369209.1">
    <property type="nucleotide sequence ID" value="NZ_CP011924.1"/>
</dbReference>
<evidence type="ECO:0000313" key="2">
    <source>
        <dbReference type="Proteomes" id="UP000016521"/>
    </source>
</evidence>